<feature type="chain" id="PRO_5012189959" evidence="2">
    <location>
        <begin position="22"/>
        <end position="419"/>
    </location>
</feature>
<dbReference type="Gene3D" id="2.60.40.2180">
    <property type="match status" value="1"/>
</dbReference>
<feature type="domain" description="Peptidase S9 prolyl oligopeptidase catalytic" evidence="3">
    <location>
        <begin position="262"/>
        <end position="310"/>
    </location>
</feature>
<dbReference type="PANTHER" id="PTHR43037:SF1">
    <property type="entry name" value="BLL1128 PROTEIN"/>
    <property type="match status" value="1"/>
</dbReference>
<dbReference type="Pfam" id="PF00326">
    <property type="entry name" value="Peptidase_S9"/>
    <property type="match status" value="1"/>
</dbReference>
<dbReference type="SUPFAM" id="SSF53474">
    <property type="entry name" value="alpha/beta-Hydrolases"/>
    <property type="match status" value="1"/>
</dbReference>
<keyword evidence="1 2" id="KW-0732">Signal</keyword>
<dbReference type="Proteomes" id="UP000191680">
    <property type="component" value="Unassembled WGS sequence"/>
</dbReference>
<evidence type="ECO:0000259" key="3">
    <source>
        <dbReference type="Pfam" id="PF00326"/>
    </source>
</evidence>
<keyword evidence="6" id="KW-1185">Reference proteome</keyword>
<evidence type="ECO:0000313" key="6">
    <source>
        <dbReference type="Proteomes" id="UP000191680"/>
    </source>
</evidence>
<name>A0A1V6LN45_9FLAO</name>
<dbReference type="GO" id="GO:0008236">
    <property type="term" value="F:serine-type peptidase activity"/>
    <property type="evidence" value="ECO:0007669"/>
    <property type="project" value="InterPro"/>
</dbReference>
<comment type="caution">
    <text evidence="5">The sequence shown here is derived from an EMBL/GenBank/DDBJ whole genome shotgun (WGS) entry which is preliminary data.</text>
</comment>
<organism evidence="5 6">
    <name type="scientific">Croceivirga radicis</name>
    <dbReference type="NCBI Taxonomy" id="1929488"/>
    <lineage>
        <taxon>Bacteria</taxon>
        <taxon>Pseudomonadati</taxon>
        <taxon>Bacteroidota</taxon>
        <taxon>Flavobacteriia</taxon>
        <taxon>Flavobacteriales</taxon>
        <taxon>Flavobacteriaceae</taxon>
        <taxon>Croceivirga</taxon>
    </lineage>
</organism>
<dbReference type="EMBL" id="MTBC01000012">
    <property type="protein sequence ID" value="OQD41615.1"/>
    <property type="molecule type" value="Genomic_DNA"/>
</dbReference>
<evidence type="ECO:0000259" key="4">
    <source>
        <dbReference type="Pfam" id="PF18435"/>
    </source>
</evidence>
<dbReference type="RefSeq" id="WP_080319864.1">
    <property type="nucleotide sequence ID" value="NZ_MTBC01000012.1"/>
</dbReference>
<dbReference type="OrthoDB" id="9777090at2"/>
<evidence type="ECO:0000256" key="2">
    <source>
        <dbReference type="SAM" id="SignalP"/>
    </source>
</evidence>
<sequence length="419" mass="46197">MQTVQKLALLFLSLALTPTIAQKTEGNYTLVVEGFDWGPATSKVILHLSDTTSTVNSTDFEIKVTRTSDCLPANSPRANGVLEVVTAYVSDEKGNRLANGKNITLHTAVGPHLPIGSPILYFFTEGCSGNQWTNYGLTITNKDNNNVWNNETERILPLVDEFDLTGKFQSNNVALTYAAYTPKTNVDKKPLIIWLHGGGEGGTDPSIVLLANRAANYASDEIQQIFGGAYVLAPQTPTRWMHGISGETTTGQEPDIYSEALMALFNDFIEKHPDIDTSRIYVGGCSNGGYMTQELLLNYPDYFAAAYPSALAFFNEHLSDSDIGTLANQAIWYIHSKDDPITKAALTVIPTFDRLIDAGAEDVHLSLYDHVVDLYGVYGAEDFHLNGHFSWVYSHRNHPTKIIAGQELTVMEWLAQHKK</sequence>
<dbReference type="InterPro" id="IPR041172">
    <property type="entry name" value="EstA_Ig-like_N"/>
</dbReference>
<dbReference type="Pfam" id="PF18435">
    <property type="entry name" value="EstA_Ig_like"/>
    <property type="match status" value="1"/>
</dbReference>
<dbReference type="PANTHER" id="PTHR43037">
    <property type="entry name" value="UNNAMED PRODUCT-RELATED"/>
    <property type="match status" value="1"/>
</dbReference>
<dbReference type="AlphaFoldDB" id="A0A1V6LN45"/>
<reference evidence="5 6" key="1">
    <citation type="submission" date="2016-12" db="EMBL/GenBank/DDBJ databases">
        <authorList>
            <person name="Song W.-J."/>
            <person name="Kurnit D.M."/>
        </authorList>
    </citation>
    <scope>NUCLEOTIDE SEQUENCE [LARGE SCALE GENOMIC DNA]</scope>
    <source>
        <strain evidence="5 6">HSG9</strain>
    </source>
</reference>
<dbReference type="InterPro" id="IPR029058">
    <property type="entry name" value="AB_hydrolase_fold"/>
</dbReference>
<dbReference type="GO" id="GO:0006508">
    <property type="term" value="P:proteolysis"/>
    <property type="evidence" value="ECO:0007669"/>
    <property type="project" value="InterPro"/>
</dbReference>
<gene>
    <name evidence="5" type="ORF">BUL40_14675</name>
</gene>
<dbReference type="Gene3D" id="3.40.50.1820">
    <property type="entry name" value="alpha/beta hydrolase"/>
    <property type="match status" value="1"/>
</dbReference>
<proteinExistence type="predicted"/>
<protein>
    <submittedName>
        <fullName evidence="5">Glucan-binding protein</fullName>
    </submittedName>
</protein>
<dbReference type="InterPro" id="IPR050955">
    <property type="entry name" value="Plant_Biomass_Hydrol_Est"/>
</dbReference>
<dbReference type="InterPro" id="IPR001375">
    <property type="entry name" value="Peptidase_S9_cat"/>
</dbReference>
<feature type="domain" description="Esterase Ig-like N-terminal" evidence="4">
    <location>
        <begin position="27"/>
        <end position="144"/>
    </location>
</feature>
<evidence type="ECO:0000313" key="5">
    <source>
        <dbReference type="EMBL" id="OQD41615.1"/>
    </source>
</evidence>
<accession>A0A1V6LN45</accession>
<evidence type="ECO:0000256" key="1">
    <source>
        <dbReference type="ARBA" id="ARBA00022729"/>
    </source>
</evidence>
<feature type="signal peptide" evidence="2">
    <location>
        <begin position="1"/>
        <end position="21"/>
    </location>
</feature>